<proteinExistence type="predicted"/>
<organism evidence="4 5">
    <name type="scientific">Staurois parvus</name>
    <dbReference type="NCBI Taxonomy" id="386267"/>
    <lineage>
        <taxon>Eukaryota</taxon>
        <taxon>Metazoa</taxon>
        <taxon>Chordata</taxon>
        <taxon>Craniata</taxon>
        <taxon>Vertebrata</taxon>
        <taxon>Euteleostomi</taxon>
        <taxon>Amphibia</taxon>
        <taxon>Batrachia</taxon>
        <taxon>Anura</taxon>
        <taxon>Neobatrachia</taxon>
        <taxon>Ranoidea</taxon>
        <taxon>Ranidae</taxon>
        <taxon>Staurois</taxon>
    </lineage>
</organism>
<keyword evidence="2" id="KW-0732">Signal</keyword>
<reference evidence="4" key="1">
    <citation type="submission" date="2023-05" db="EMBL/GenBank/DDBJ databases">
        <authorList>
            <person name="Stuckert A."/>
        </authorList>
    </citation>
    <scope>NUCLEOTIDE SEQUENCE</scope>
</reference>
<evidence type="ECO:0000259" key="3">
    <source>
        <dbReference type="Pfam" id="PF23604"/>
    </source>
</evidence>
<keyword evidence="5" id="KW-1185">Reference proteome</keyword>
<evidence type="ECO:0000313" key="4">
    <source>
        <dbReference type="EMBL" id="CAI9621047.1"/>
    </source>
</evidence>
<dbReference type="EMBL" id="CATNWA010021026">
    <property type="protein sequence ID" value="CAI9621047.1"/>
    <property type="molecule type" value="Genomic_DNA"/>
</dbReference>
<feature type="region of interest" description="Disordered" evidence="1">
    <location>
        <begin position="122"/>
        <end position="143"/>
    </location>
</feature>
<dbReference type="Proteomes" id="UP001162483">
    <property type="component" value="Unassembled WGS sequence"/>
</dbReference>
<feature type="signal peptide" evidence="2">
    <location>
        <begin position="1"/>
        <end position="24"/>
    </location>
</feature>
<evidence type="ECO:0000256" key="1">
    <source>
        <dbReference type="SAM" id="MobiDB-lite"/>
    </source>
</evidence>
<evidence type="ECO:0000256" key="2">
    <source>
        <dbReference type="SAM" id="SignalP"/>
    </source>
</evidence>
<name>A0ABN9HJP1_9NEOB</name>
<evidence type="ECO:0000313" key="5">
    <source>
        <dbReference type="Proteomes" id="UP001162483"/>
    </source>
</evidence>
<comment type="caution">
    <text evidence="4">The sequence shown here is derived from an EMBL/GenBank/DDBJ whole genome shotgun (WGS) entry which is preliminary data.</text>
</comment>
<dbReference type="InterPro" id="IPR056917">
    <property type="entry name" value="Ig_TRAPPC10"/>
</dbReference>
<gene>
    <name evidence="4" type="ORF">SPARVUS_LOCUS16082953</name>
</gene>
<accession>A0ABN9HJP1</accession>
<dbReference type="Pfam" id="PF23604">
    <property type="entry name" value="Ig_TRAPPC10"/>
    <property type="match status" value="1"/>
</dbReference>
<feature type="chain" id="PRO_5046570738" description="TRAPPC10 Ig-like domain-containing protein" evidence="2">
    <location>
        <begin position="25"/>
        <end position="157"/>
    </location>
</feature>
<feature type="compositionally biased region" description="Basic and acidic residues" evidence="1">
    <location>
        <begin position="123"/>
        <end position="132"/>
    </location>
</feature>
<protein>
    <recommendedName>
        <fullName evidence="3">TRAPPC10 Ig-like domain-containing protein</fullName>
    </recommendedName>
</protein>
<feature type="domain" description="TRAPPC10 Ig-like" evidence="3">
    <location>
        <begin position="20"/>
        <end position="115"/>
    </location>
</feature>
<sequence>MTRVLVQIRITSLTVLLPVDFLLAGVPQKLKFTVTTGHYRVKEGDTLQLSNADTMLIIPAPDTKASVYQNSHGDVSLSPLTIHRSDKVTSIALPPAPPYHLMEFELDVVCLLPETGRLLNGEVPRRGKDTPDSRGNVAEQRVSDDVLYITTGSPQWH</sequence>